<evidence type="ECO:0000313" key="3">
    <source>
        <dbReference type="EMBL" id="PNH11733.1"/>
    </source>
</evidence>
<proteinExistence type="predicted"/>
<keyword evidence="2" id="KW-1133">Transmembrane helix</keyword>
<feature type="region of interest" description="Disordered" evidence="1">
    <location>
        <begin position="104"/>
        <end position="170"/>
    </location>
</feature>
<feature type="compositionally biased region" description="Low complexity" evidence="1">
    <location>
        <begin position="104"/>
        <end position="116"/>
    </location>
</feature>
<comment type="caution">
    <text evidence="3">The sequence shown here is derived from an EMBL/GenBank/DDBJ whole genome shotgun (WGS) entry which is preliminary data.</text>
</comment>
<keyword evidence="4" id="KW-1185">Reference proteome</keyword>
<dbReference type="AlphaFoldDB" id="A0A2J8AGT8"/>
<sequence length="170" mass="16849">MLLLQPPLRRAPCAGGAPSTAMPACRICGGPSRTTRASSPAATNNAASLLALALALLPVLLLLLTLLPVLLLVLTLLPALARPLSPPRPSLPLLGAPLPPLRGSSARTATAALRSRPPGGGSTTWSSAPAAGGSPRPHGPGGNTWTTASGLPPPPFQLPAADGGGGIQKM</sequence>
<keyword evidence="2" id="KW-0812">Transmembrane</keyword>
<feature type="transmembrane region" description="Helical" evidence="2">
    <location>
        <begin position="49"/>
        <end position="80"/>
    </location>
</feature>
<keyword evidence="2" id="KW-0472">Membrane</keyword>
<gene>
    <name evidence="3" type="ORF">TSOC_001401</name>
</gene>
<dbReference type="EMBL" id="PGGS01000023">
    <property type="protein sequence ID" value="PNH11733.1"/>
    <property type="molecule type" value="Genomic_DNA"/>
</dbReference>
<protein>
    <submittedName>
        <fullName evidence="3">Uncharacterized protein</fullName>
    </submittedName>
</protein>
<organism evidence="3 4">
    <name type="scientific">Tetrabaena socialis</name>
    <dbReference type="NCBI Taxonomy" id="47790"/>
    <lineage>
        <taxon>Eukaryota</taxon>
        <taxon>Viridiplantae</taxon>
        <taxon>Chlorophyta</taxon>
        <taxon>core chlorophytes</taxon>
        <taxon>Chlorophyceae</taxon>
        <taxon>CS clade</taxon>
        <taxon>Chlamydomonadales</taxon>
        <taxon>Tetrabaenaceae</taxon>
        <taxon>Tetrabaena</taxon>
    </lineage>
</organism>
<accession>A0A2J8AGT8</accession>
<reference evidence="3 4" key="1">
    <citation type="journal article" date="2017" name="Mol. Biol. Evol.">
        <title>The 4-celled Tetrabaena socialis nuclear genome reveals the essential components for genetic control of cell number at the origin of multicellularity in the volvocine lineage.</title>
        <authorList>
            <person name="Featherston J."/>
            <person name="Arakaki Y."/>
            <person name="Hanschen E.R."/>
            <person name="Ferris P.J."/>
            <person name="Michod R.E."/>
            <person name="Olson B.J.S.C."/>
            <person name="Nozaki H."/>
            <person name="Durand P.M."/>
        </authorList>
    </citation>
    <scope>NUCLEOTIDE SEQUENCE [LARGE SCALE GENOMIC DNA]</scope>
    <source>
        <strain evidence="3 4">NIES-571</strain>
    </source>
</reference>
<name>A0A2J8AGT8_9CHLO</name>
<evidence type="ECO:0000313" key="4">
    <source>
        <dbReference type="Proteomes" id="UP000236333"/>
    </source>
</evidence>
<dbReference type="Proteomes" id="UP000236333">
    <property type="component" value="Unassembled WGS sequence"/>
</dbReference>
<evidence type="ECO:0000256" key="1">
    <source>
        <dbReference type="SAM" id="MobiDB-lite"/>
    </source>
</evidence>
<evidence type="ECO:0000256" key="2">
    <source>
        <dbReference type="SAM" id="Phobius"/>
    </source>
</evidence>